<keyword evidence="4" id="KW-0067">ATP-binding</keyword>
<proteinExistence type="predicted"/>
<feature type="domain" description="Carbohydrate kinase FGGY N-terminal" evidence="6">
    <location>
        <begin position="11"/>
        <end position="183"/>
    </location>
</feature>
<feature type="domain" description="Carbohydrate kinase FGGY C-terminal" evidence="7">
    <location>
        <begin position="195"/>
        <end position="386"/>
    </location>
</feature>
<dbReference type="InterPro" id="IPR050406">
    <property type="entry name" value="FGGY_Carb_Kinase"/>
</dbReference>
<comment type="caution">
    <text evidence="8">The sequence shown here is derived from an EMBL/GenBank/DDBJ whole genome shotgun (WGS) entry which is preliminary data.</text>
</comment>
<reference evidence="8" key="1">
    <citation type="submission" date="2019-03" db="EMBL/GenBank/DDBJ databases">
        <title>Single cell metagenomics reveals metabolic interactions within the superorganism composed of flagellate Streblomastix strix and complex community of Bacteroidetes bacteria on its surface.</title>
        <authorList>
            <person name="Treitli S.C."/>
            <person name="Kolisko M."/>
            <person name="Husnik F."/>
            <person name="Keeling P."/>
            <person name="Hampl V."/>
        </authorList>
    </citation>
    <scope>NUCLEOTIDE SEQUENCE</scope>
    <source>
        <strain evidence="8">STM</strain>
    </source>
</reference>
<name>A0A5J4SI65_9ZZZZ</name>
<protein>
    <submittedName>
        <fullName evidence="8">L-Rhamnulokinase</fullName>
        <ecNumber evidence="8">2.7.1.5</ecNumber>
    </submittedName>
</protein>
<dbReference type="SUPFAM" id="SSF53067">
    <property type="entry name" value="Actin-like ATPase domain"/>
    <property type="match status" value="2"/>
</dbReference>
<evidence type="ECO:0000256" key="4">
    <source>
        <dbReference type="ARBA" id="ARBA00022840"/>
    </source>
</evidence>
<evidence type="ECO:0000313" key="8">
    <source>
        <dbReference type="EMBL" id="KAA6345906.1"/>
    </source>
</evidence>
<evidence type="ECO:0000256" key="1">
    <source>
        <dbReference type="ARBA" id="ARBA00022679"/>
    </source>
</evidence>
<sequence length="432" mass="47529">MTLCVKEDIKLDAIGIDTWGVDFVLLDAQGDVLGLPRAYRDPYTQGVQSNYFRHVPAEEVYGKTGIQFMDFNSLFQLFALKEEDSPLLETAQSLLFMPDALTYLLTGEKICEYTIASTSQLLNPHTKQIERRLLDAVGISSSLFSKMVQPGTIVGTLTDEVCRETGIGKIPVVAVAGHDTGSAVAAVPAGDEHFAYLSSGTWSLMGIEVNEPIINETSFRLNYTNEGGVEGTTRFLKNIPGMWLLESCRREWEKAGTVYNYADLITMDENSASFRSLINPNHPSFANPASMTDAITDYCRQTHQPEPSTAIEFARCIFESLALTYKNTLDNIKAQAPFPIERLHVIGGGSQNKLLNRFTANAINMPVVAGPSEATAIGNIMLQAKALGAVNNLNEIREVIRISVNPETVTPCNVQTWEKACQQFTGILQQED</sequence>
<dbReference type="InterPro" id="IPR043129">
    <property type="entry name" value="ATPase_NBD"/>
</dbReference>
<accession>A0A5J4SI65</accession>
<dbReference type="InterPro" id="IPR018485">
    <property type="entry name" value="FGGY_C"/>
</dbReference>
<dbReference type="GO" id="GO:0008993">
    <property type="term" value="F:rhamnulokinase activity"/>
    <property type="evidence" value="ECO:0007669"/>
    <property type="project" value="UniProtKB-EC"/>
</dbReference>
<keyword evidence="2" id="KW-0547">Nucleotide-binding</keyword>
<dbReference type="InterPro" id="IPR013449">
    <property type="entry name" value="Rhamnulokinase"/>
</dbReference>
<dbReference type="AlphaFoldDB" id="A0A5J4SI65"/>
<dbReference type="Pfam" id="PF02782">
    <property type="entry name" value="FGGY_C"/>
    <property type="match status" value="1"/>
</dbReference>
<dbReference type="EMBL" id="SNRY01000150">
    <property type="protein sequence ID" value="KAA6345906.1"/>
    <property type="molecule type" value="Genomic_DNA"/>
</dbReference>
<dbReference type="CDD" id="cd07771">
    <property type="entry name" value="ASKHA_NBD_FGGY_RhaB-like"/>
    <property type="match status" value="1"/>
</dbReference>
<dbReference type="Gene3D" id="3.30.420.40">
    <property type="match status" value="2"/>
</dbReference>
<keyword evidence="5" id="KW-0684">Rhamnose metabolism</keyword>
<dbReference type="Pfam" id="PF00370">
    <property type="entry name" value="FGGY_N"/>
    <property type="match status" value="1"/>
</dbReference>
<evidence type="ECO:0000256" key="5">
    <source>
        <dbReference type="ARBA" id="ARBA00023308"/>
    </source>
</evidence>
<keyword evidence="1 8" id="KW-0808">Transferase</keyword>
<dbReference type="GO" id="GO:0019301">
    <property type="term" value="P:rhamnose catabolic process"/>
    <property type="evidence" value="ECO:0007669"/>
    <property type="project" value="InterPro"/>
</dbReference>
<evidence type="ECO:0000259" key="7">
    <source>
        <dbReference type="Pfam" id="PF02782"/>
    </source>
</evidence>
<dbReference type="EC" id="2.7.1.5" evidence="8"/>
<keyword evidence="3 8" id="KW-0418">Kinase</keyword>
<dbReference type="PANTHER" id="PTHR43095">
    <property type="entry name" value="SUGAR KINASE"/>
    <property type="match status" value="1"/>
</dbReference>
<gene>
    <name evidence="8" type="ORF">EZS27_006546</name>
</gene>
<evidence type="ECO:0000256" key="3">
    <source>
        <dbReference type="ARBA" id="ARBA00022777"/>
    </source>
</evidence>
<dbReference type="GO" id="GO:0005524">
    <property type="term" value="F:ATP binding"/>
    <property type="evidence" value="ECO:0007669"/>
    <property type="project" value="UniProtKB-KW"/>
</dbReference>
<organism evidence="8">
    <name type="scientific">termite gut metagenome</name>
    <dbReference type="NCBI Taxonomy" id="433724"/>
    <lineage>
        <taxon>unclassified sequences</taxon>
        <taxon>metagenomes</taxon>
        <taxon>organismal metagenomes</taxon>
    </lineage>
</organism>
<evidence type="ECO:0000256" key="2">
    <source>
        <dbReference type="ARBA" id="ARBA00022741"/>
    </source>
</evidence>
<dbReference type="InterPro" id="IPR018484">
    <property type="entry name" value="FGGY_N"/>
</dbReference>
<evidence type="ECO:0000259" key="6">
    <source>
        <dbReference type="Pfam" id="PF00370"/>
    </source>
</evidence>